<dbReference type="GO" id="GO:0000166">
    <property type="term" value="F:nucleotide binding"/>
    <property type="evidence" value="ECO:0007669"/>
    <property type="project" value="UniProtKB-KW"/>
</dbReference>
<dbReference type="Pfam" id="PF01230">
    <property type="entry name" value="HIT"/>
    <property type="match status" value="1"/>
</dbReference>
<dbReference type="InterPro" id="IPR039383">
    <property type="entry name" value="FHIT"/>
</dbReference>
<feature type="short sequence motif" description="Histidine triad motif" evidence="4">
    <location>
        <begin position="118"/>
        <end position="122"/>
    </location>
</feature>
<dbReference type="Gene3D" id="3.30.428.10">
    <property type="entry name" value="HIT-like"/>
    <property type="match status" value="1"/>
</dbReference>
<dbReference type="SUPFAM" id="SSF54197">
    <property type="entry name" value="HIT-like"/>
    <property type="match status" value="1"/>
</dbReference>
<dbReference type="PANTHER" id="PTHR42997">
    <property type="entry name" value="HIT FAMILY HYDROLASE"/>
    <property type="match status" value="1"/>
</dbReference>
<dbReference type="PANTHER" id="PTHR42997:SF1">
    <property type="entry name" value="AP-4-A PHOSPHORYLASE"/>
    <property type="match status" value="1"/>
</dbReference>
<evidence type="ECO:0000256" key="1">
    <source>
        <dbReference type="ARBA" id="ARBA00022741"/>
    </source>
</evidence>
<dbReference type="GO" id="GO:0003824">
    <property type="term" value="F:catalytic activity"/>
    <property type="evidence" value="ECO:0007669"/>
    <property type="project" value="InterPro"/>
</dbReference>
<feature type="binding site" evidence="3">
    <location>
        <position position="122"/>
    </location>
    <ligand>
        <name>substrate</name>
    </ligand>
</feature>
<reference evidence="6 7" key="1">
    <citation type="submission" date="2020-10" db="EMBL/GenBank/DDBJ databases">
        <title>Complete genome sequence of Paludibaculum fermentans P105T, a facultatively anaerobic acidobacterium capable of dissimilatory Fe(III) reduction.</title>
        <authorList>
            <person name="Dedysh S.N."/>
            <person name="Beletsky A.V."/>
            <person name="Kulichevskaya I.S."/>
            <person name="Mardanov A.V."/>
            <person name="Ravin N.V."/>
        </authorList>
    </citation>
    <scope>NUCLEOTIDE SEQUENCE [LARGE SCALE GENOMIC DNA]</scope>
    <source>
        <strain evidence="6 7">P105</strain>
    </source>
</reference>
<accession>A0A7S7SPW9</accession>
<name>A0A7S7SPW9_PALFE</name>
<evidence type="ECO:0000313" key="7">
    <source>
        <dbReference type="Proteomes" id="UP000593892"/>
    </source>
</evidence>
<dbReference type="PROSITE" id="PS51084">
    <property type="entry name" value="HIT_2"/>
    <property type="match status" value="1"/>
</dbReference>
<keyword evidence="7" id="KW-1185">Reference proteome</keyword>
<keyword evidence="1" id="KW-0547">Nucleotide-binding</keyword>
<proteinExistence type="predicted"/>
<gene>
    <name evidence="6" type="ORF">IRI77_17215</name>
</gene>
<sequence>MDRLWSPWRYRYVSKASQSDACIFCVKSGEQRDEENLILHRGLHNFVLLNLYPYTTGHLMVAPYAHIASLEDLPEETSAELMQLTRAAVHHLRAVYRPQGLNAGMNLGECAGAGVAGHLHMHVLPRWAGDANFMTTIGETRIMPEELPETWRKLTAAFRGE</sequence>
<evidence type="ECO:0000256" key="4">
    <source>
        <dbReference type="PROSITE-ProRule" id="PRU00464"/>
    </source>
</evidence>
<feature type="binding site" evidence="3">
    <location>
        <begin position="112"/>
        <end position="115"/>
    </location>
    <ligand>
        <name>substrate</name>
    </ligand>
</feature>
<dbReference type="CDD" id="cd01275">
    <property type="entry name" value="FHIT"/>
    <property type="match status" value="1"/>
</dbReference>
<feature type="active site" description="Tele-AMP-histidine intermediate" evidence="2">
    <location>
        <position position="120"/>
    </location>
</feature>
<evidence type="ECO:0000259" key="5">
    <source>
        <dbReference type="PROSITE" id="PS51084"/>
    </source>
</evidence>
<organism evidence="6 7">
    <name type="scientific">Paludibaculum fermentans</name>
    <dbReference type="NCBI Taxonomy" id="1473598"/>
    <lineage>
        <taxon>Bacteria</taxon>
        <taxon>Pseudomonadati</taxon>
        <taxon>Acidobacteriota</taxon>
        <taxon>Terriglobia</taxon>
        <taxon>Bryobacterales</taxon>
        <taxon>Bryobacteraceae</taxon>
        <taxon>Paludibaculum</taxon>
    </lineage>
</organism>
<feature type="binding site" evidence="3">
    <location>
        <position position="50"/>
    </location>
    <ligand>
        <name>substrate</name>
    </ligand>
</feature>
<protein>
    <submittedName>
        <fullName evidence="6">HIT domain-containing protein</fullName>
    </submittedName>
</protein>
<dbReference type="Proteomes" id="UP000593892">
    <property type="component" value="Chromosome"/>
</dbReference>
<evidence type="ECO:0000313" key="6">
    <source>
        <dbReference type="EMBL" id="QOY91615.1"/>
    </source>
</evidence>
<evidence type="ECO:0000256" key="2">
    <source>
        <dbReference type="PIRSR" id="PIRSR639383-1"/>
    </source>
</evidence>
<feature type="domain" description="HIT" evidence="5">
    <location>
        <begin position="23"/>
        <end position="133"/>
    </location>
</feature>
<dbReference type="KEGG" id="pfer:IRI77_17215"/>
<dbReference type="InterPro" id="IPR011146">
    <property type="entry name" value="HIT-like"/>
</dbReference>
<dbReference type="InterPro" id="IPR052908">
    <property type="entry name" value="AP-4-A_phosphorylase"/>
</dbReference>
<dbReference type="AlphaFoldDB" id="A0A7S7SPW9"/>
<dbReference type="InterPro" id="IPR036265">
    <property type="entry name" value="HIT-like_sf"/>
</dbReference>
<evidence type="ECO:0000256" key="3">
    <source>
        <dbReference type="PIRSR" id="PIRSR639383-2"/>
    </source>
</evidence>
<dbReference type="EMBL" id="CP063849">
    <property type="protein sequence ID" value="QOY91615.1"/>
    <property type="molecule type" value="Genomic_DNA"/>
</dbReference>